<dbReference type="Proteomes" id="UP000784294">
    <property type="component" value="Unassembled WGS sequence"/>
</dbReference>
<protein>
    <recommendedName>
        <fullName evidence="3">Dynein heavy chain tail domain-containing protein</fullName>
    </recommendedName>
</protein>
<comment type="caution">
    <text evidence="1">The sequence shown here is derived from an EMBL/GenBank/DDBJ whole genome shotgun (WGS) entry which is preliminary data.</text>
</comment>
<evidence type="ECO:0000313" key="1">
    <source>
        <dbReference type="EMBL" id="VEL23832.1"/>
    </source>
</evidence>
<evidence type="ECO:0008006" key="3">
    <source>
        <dbReference type="Google" id="ProtNLM"/>
    </source>
</evidence>
<dbReference type="AlphaFoldDB" id="A0A3S5AMH5"/>
<proteinExistence type="predicted"/>
<sequence length="80" mass="9502">MLTIFEATYLQERQRVEATSQDNRWEFDRKALFGDLHHMKRILTDIFEMAKASFYLHAYEIIKVIFAEFQCIKVLSIGAN</sequence>
<evidence type="ECO:0000313" key="2">
    <source>
        <dbReference type="Proteomes" id="UP000784294"/>
    </source>
</evidence>
<accession>A0A3S5AMH5</accession>
<gene>
    <name evidence="1" type="ORF">PXEA_LOCUS17272</name>
</gene>
<dbReference type="EMBL" id="CAAALY010064223">
    <property type="protein sequence ID" value="VEL23832.1"/>
    <property type="molecule type" value="Genomic_DNA"/>
</dbReference>
<name>A0A3S5AMH5_9PLAT</name>
<keyword evidence="2" id="KW-1185">Reference proteome</keyword>
<dbReference type="OrthoDB" id="6272485at2759"/>
<reference evidence="1" key="1">
    <citation type="submission" date="2018-11" db="EMBL/GenBank/DDBJ databases">
        <authorList>
            <consortium name="Pathogen Informatics"/>
        </authorList>
    </citation>
    <scope>NUCLEOTIDE SEQUENCE</scope>
</reference>
<organism evidence="1 2">
    <name type="scientific">Protopolystoma xenopodis</name>
    <dbReference type="NCBI Taxonomy" id="117903"/>
    <lineage>
        <taxon>Eukaryota</taxon>
        <taxon>Metazoa</taxon>
        <taxon>Spiralia</taxon>
        <taxon>Lophotrochozoa</taxon>
        <taxon>Platyhelminthes</taxon>
        <taxon>Monogenea</taxon>
        <taxon>Polyopisthocotylea</taxon>
        <taxon>Polystomatidea</taxon>
        <taxon>Polystomatidae</taxon>
        <taxon>Protopolystoma</taxon>
    </lineage>
</organism>